<accession>A0ABU3T6W7</accession>
<comment type="caution">
    <text evidence="2">The sequence shown here is derived from an EMBL/GenBank/DDBJ whole genome shotgun (WGS) entry which is preliminary data.</text>
</comment>
<dbReference type="EMBL" id="JAWDIS010000001">
    <property type="protein sequence ID" value="MDU0367079.1"/>
    <property type="molecule type" value="Genomic_DNA"/>
</dbReference>
<organism evidence="2 3">
    <name type="scientific">Microbacterium galbum</name>
    <dbReference type="NCBI Taxonomy" id="3075994"/>
    <lineage>
        <taxon>Bacteria</taxon>
        <taxon>Bacillati</taxon>
        <taxon>Actinomycetota</taxon>
        <taxon>Actinomycetes</taxon>
        <taxon>Micrococcales</taxon>
        <taxon>Microbacteriaceae</taxon>
        <taxon>Microbacterium</taxon>
    </lineage>
</organism>
<reference evidence="2 3" key="1">
    <citation type="submission" date="2023-09" db="EMBL/GenBank/DDBJ databases">
        <title>Microbacterium fusihabitans sp. nov., Microbacterium phycihabitans sp. nov., and Microbacterium cervinum sp. nov., isolated from dried seaweeds of beach.</title>
        <authorList>
            <person name="Lee S.D."/>
        </authorList>
    </citation>
    <scope>NUCLEOTIDE SEQUENCE [LARGE SCALE GENOMIC DNA]</scope>
    <source>
        <strain evidence="2 3">KSW4-17</strain>
    </source>
</reference>
<protein>
    <submittedName>
        <fullName evidence="2">Uncharacterized protein</fullName>
    </submittedName>
</protein>
<name>A0ABU3T6W7_9MICO</name>
<evidence type="ECO:0000256" key="1">
    <source>
        <dbReference type="SAM" id="MobiDB-lite"/>
    </source>
</evidence>
<proteinExistence type="predicted"/>
<feature type="region of interest" description="Disordered" evidence="1">
    <location>
        <begin position="50"/>
        <end position="69"/>
    </location>
</feature>
<sequence>MAYFIALGILSLAGIIGTVWLIRTDGYGRIPTDPSRLASTERARAVPTTKVGQPLTPATAVGQPAPATEVAQSAKPITATIAVPRPGGRLA</sequence>
<dbReference type="RefSeq" id="WP_315994267.1">
    <property type="nucleotide sequence ID" value="NZ_JAWDIS010000001.1"/>
</dbReference>
<evidence type="ECO:0000313" key="3">
    <source>
        <dbReference type="Proteomes" id="UP001263371"/>
    </source>
</evidence>
<gene>
    <name evidence="2" type="ORF">RWH45_07620</name>
</gene>
<dbReference type="Proteomes" id="UP001263371">
    <property type="component" value="Unassembled WGS sequence"/>
</dbReference>
<keyword evidence="3" id="KW-1185">Reference proteome</keyword>
<evidence type="ECO:0000313" key="2">
    <source>
        <dbReference type="EMBL" id="MDU0367079.1"/>
    </source>
</evidence>